<dbReference type="HOGENOM" id="CLU_1289697_0_0_1"/>
<sequence length="214" mass="23500">MTELERAVEALKAAVKQSGIDKRVGDVVSQFTSYLILLVSDQSHIENRSLNLFQKSSSPSSQSISKLCSILSRPLVPLYAAVPGPAFQLSSAVLRKVIDDKLRNALNTQNFQLSARWNEVAIVLLSGVLDFLDKHSDDMTKETVASAFYPTICTLFFYQDASLTLLPRTQRTAYSLLHETLIGHPGNQRRLRDHAVLGGSLIGIAISQSKGKSV</sequence>
<keyword evidence="2" id="KW-1185">Reference proteome</keyword>
<dbReference type="Proteomes" id="UP000054485">
    <property type="component" value="Unassembled WGS sequence"/>
</dbReference>
<evidence type="ECO:0000313" key="2">
    <source>
        <dbReference type="Proteomes" id="UP000054485"/>
    </source>
</evidence>
<reference evidence="1 2" key="1">
    <citation type="submission" date="2014-04" db="EMBL/GenBank/DDBJ databases">
        <authorList>
            <consortium name="DOE Joint Genome Institute"/>
            <person name="Kuo A."/>
            <person name="Ruytinx J."/>
            <person name="Rineau F."/>
            <person name="Colpaert J."/>
            <person name="Kohler A."/>
            <person name="Nagy L.G."/>
            <person name="Floudas D."/>
            <person name="Copeland A."/>
            <person name="Barry K.W."/>
            <person name="Cichocki N."/>
            <person name="Veneault-Fourrey C."/>
            <person name="LaButti K."/>
            <person name="Lindquist E.A."/>
            <person name="Lipzen A."/>
            <person name="Lundell T."/>
            <person name="Morin E."/>
            <person name="Murat C."/>
            <person name="Sun H."/>
            <person name="Tunlid A."/>
            <person name="Henrissat B."/>
            <person name="Grigoriev I.V."/>
            <person name="Hibbett D.S."/>
            <person name="Martin F."/>
            <person name="Nordberg H.P."/>
            <person name="Cantor M.N."/>
            <person name="Hua S.X."/>
        </authorList>
    </citation>
    <scope>NUCLEOTIDE SEQUENCE [LARGE SCALE GENOMIC DNA]</scope>
    <source>
        <strain evidence="1 2">UH-Slu-Lm8-n1</strain>
    </source>
</reference>
<dbReference type="EMBL" id="KN835322">
    <property type="protein sequence ID" value="KIK39929.1"/>
    <property type="molecule type" value="Genomic_DNA"/>
</dbReference>
<organism evidence="1 2">
    <name type="scientific">Suillus luteus UH-Slu-Lm8-n1</name>
    <dbReference type="NCBI Taxonomy" id="930992"/>
    <lineage>
        <taxon>Eukaryota</taxon>
        <taxon>Fungi</taxon>
        <taxon>Dikarya</taxon>
        <taxon>Basidiomycota</taxon>
        <taxon>Agaricomycotina</taxon>
        <taxon>Agaricomycetes</taxon>
        <taxon>Agaricomycetidae</taxon>
        <taxon>Boletales</taxon>
        <taxon>Suillineae</taxon>
        <taxon>Suillaceae</taxon>
        <taxon>Suillus</taxon>
    </lineage>
</organism>
<gene>
    <name evidence="1" type="ORF">CY34DRAFT_296547</name>
</gene>
<reference evidence="2" key="2">
    <citation type="submission" date="2015-01" db="EMBL/GenBank/DDBJ databases">
        <title>Evolutionary Origins and Diversification of the Mycorrhizal Mutualists.</title>
        <authorList>
            <consortium name="DOE Joint Genome Institute"/>
            <consortium name="Mycorrhizal Genomics Consortium"/>
            <person name="Kohler A."/>
            <person name="Kuo A."/>
            <person name="Nagy L.G."/>
            <person name="Floudas D."/>
            <person name="Copeland A."/>
            <person name="Barry K.W."/>
            <person name="Cichocki N."/>
            <person name="Veneault-Fourrey C."/>
            <person name="LaButti K."/>
            <person name="Lindquist E.A."/>
            <person name="Lipzen A."/>
            <person name="Lundell T."/>
            <person name="Morin E."/>
            <person name="Murat C."/>
            <person name="Riley R."/>
            <person name="Ohm R."/>
            <person name="Sun H."/>
            <person name="Tunlid A."/>
            <person name="Henrissat B."/>
            <person name="Grigoriev I.V."/>
            <person name="Hibbett D.S."/>
            <person name="Martin F."/>
        </authorList>
    </citation>
    <scope>NUCLEOTIDE SEQUENCE [LARGE SCALE GENOMIC DNA]</scope>
    <source>
        <strain evidence="2">UH-Slu-Lm8-n1</strain>
    </source>
</reference>
<dbReference type="AlphaFoldDB" id="A0A0D0APL9"/>
<protein>
    <submittedName>
        <fullName evidence="1">Uncharacterized protein</fullName>
    </submittedName>
</protein>
<name>A0A0D0APL9_9AGAM</name>
<accession>A0A0D0APL9</accession>
<proteinExistence type="predicted"/>
<evidence type="ECO:0000313" key="1">
    <source>
        <dbReference type="EMBL" id="KIK39929.1"/>
    </source>
</evidence>
<dbReference type="OrthoDB" id="3270368at2759"/>
<dbReference type="InParanoid" id="A0A0D0APL9"/>